<dbReference type="EMBL" id="FUXC01000001">
    <property type="protein sequence ID" value="SJZ39915.1"/>
    <property type="molecule type" value="Genomic_DNA"/>
</dbReference>
<evidence type="ECO:0000313" key="1">
    <source>
        <dbReference type="EMBL" id="SJZ39915.1"/>
    </source>
</evidence>
<keyword evidence="2" id="KW-1185">Reference proteome</keyword>
<name>A0A1T4KC74_9SPIR</name>
<dbReference type="STRING" id="225004.SAMN02745152_00081"/>
<dbReference type="AlphaFoldDB" id="A0A1T4KC74"/>
<gene>
    <name evidence="1" type="ORF">SAMN02745152_00081</name>
</gene>
<reference evidence="1 2" key="1">
    <citation type="submission" date="2017-02" db="EMBL/GenBank/DDBJ databases">
        <authorList>
            <person name="Peterson S.W."/>
        </authorList>
    </citation>
    <scope>NUCLEOTIDE SEQUENCE [LARGE SCALE GENOMIC DNA]</scope>
    <source>
        <strain evidence="1 2">ATCC BAA-909</strain>
    </source>
</reference>
<protein>
    <submittedName>
        <fullName evidence="1">Uncharacterized protein</fullName>
    </submittedName>
</protein>
<dbReference type="GeneID" id="303366361"/>
<dbReference type="Proteomes" id="UP000190395">
    <property type="component" value="Unassembled WGS sequence"/>
</dbReference>
<dbReference type="RefSeq" id="WP_078929743.1">
    <property type="nucleotide sequence ID" value="NZ_CAMCOW010000116.1"/>
</dbReference>
<proteinExistence type="predicted"/>
<accession>A0A1T4KC74</accession>
<sequence>MEFYVNGTKIDVELENEKTIGDVLRGFEEECAKSNATTVSIIVDGKNISAEDFDKTAEKPLCPDTKIELGIISQEAIENSFNEEKESCRKLSEELKQIPVKFQAGKDNEANSIITSLADLIDNICHTASLSALFPQKFGKIKIEGKTFVEFFADLSPVLKDFEQAIESKDTVLLGDLAEYEISPRLDSLADALEA</sequence>
<organism evidence="1 2">
    <name type="scientific">Treponema berlinense</name>
    <dbReference type="NCBI Taxonomy" id="225004"/>
    <lineage>
        <taxon>Bacteria</taxon>
        <taxon>Pseudomonadati</taxon>
        <taxon>Spirochaetota</taxon>
        <taxon>Spirochaetia</taxon>
        <taxon>Spirochaetales</taxon>
        <taxon>Treponemataceae</taxon>
        <taxon>Treponema</taxon>
    </lineage>
</organism>
<evidence type="ECO:0000313" key="2">
    <source>
        <dbReference type="Proteomes" id="UP000190395"/>
    </source>
</evidence>
<dbReference type="OrthoDB" id="367580at2"/>